<keyword evidence="2" id="KW-1185">Reference proteome</keyword>
<accession>A0ACB8GIS2</accession>
<name>A0ACB8GIS2_PSICU</name>
<proteinExistence type="predicted"/>
<dbReference type="EMBL" id="JAFIQS020000012">
    <property type="protein sequence ID" value="KAH9475302.1"/>
    <property type="molecule type" value="Genomic_DNA"/>
</dbReference>
<gene>
    <name evidence="1" type="ORF">JR316_0012413</name>
</gene>
<reference evidence="1" key="1">
    <citation type="submission" date="2021-10" db="EMBL/GenBank/DDBJ databases">
        <title>Psilocybe cubensis genome.</title>
        <authorList>
            <person name="Mckernan K.J."/>
            <person name="Crawford S."/>
            <person name="Trippe A."/>
            <person name="Kane L.T."/>
            <person name="Mclaughlin S."/>
        </authorList>
    </citation>
    <scope>NUCLEOTIDE SEQUENCE</scope>
    <source>
        <strain evidence="1">MGC-MH-2018</strain>
    </source>
</reference>
<evidence type="ECO:0000313" key="2">
    <source>
        <dbReference type="Proteomes" id="UP000664032"/>
    </source>
</evidence>
<evidence type="ECO:0000313" key="1">
    <source>
        <dbReference type="EMBL" id="KAH9475302.1"/>
    </source>
</evidence>
<dbReference type="Proteomes" id="UP000664032">
    <property type="component" value="Unassembled WGS sequence"/>
</dbReference>
<comment type="caution">
    <text evidence="1">The sequence shown here is derived from an EMBL/GenBank/DDBJ whole genome shotgun (WGS) entry which is preliminary data.</text>
</comment>
<organism evidence="1 2">
    <name type="scientific">Psilocybe cubensis</name>
    <name type="common">Psychedelic mushroom</name>
    <name type="synonym">Stropharia cubensis</name>
    <dbReference type="NCBI Taxonomy" id="181762"/>
    <lineage>
        <taxon>Eukaryota</taxon>
        <taxon>Fungi</taxon>
        <taxon>Dikarya</taxon>
        <taxon>Basidiomycota</taxon>
        <taxon>Agaricomycotina</taxon>
        <taxon>Agaricomycetes</taxon>
        <taxon>Agaricomycetidae</taxon>
        <taxon>Agaricales</taxon>
        <taxon>Agaricineae</taxon>
        <taxon>Strophariaceae</taxon>
        <taxon>Psilocybe</taxon>
    </lineage>
</organism>
<protein>
    <submittedName>
        <fullName evidence="1">Uncharacterized protein</fullName>
    </submittedName>
</protein>
<sequence>MSSPKERHYWLQLRGALTAGQWRSEYPARAPNNTLLSWPELLRKFNKHCQGFKDISDVASQTQSLAFLLSARYKDDDENDDTLLDNPTAEGTERRDGTQRGSLALGTEGMLLEENIEEAMVGYEVLKSLESSKYDTIHLALAYYAYALGNPTECLNHLSKVPELLQFHNRIPNADSIRSNGSFLGPSSYAPSTTSFAGSFASVADIGSPEVRDGRGWAMAETFRSICLKGMSYEKLYPADPTMALKAYRVALPALSSLRSEFTSKSIPIPLSSSGKAEPALFTHLREMWRWVERLLWRAIILTSKTANVFAEDETQPTSTIADRASDSQNSLFDWFKHYTTCSSYWPPHFRTAHRTTIYALHLRALVLRHGVLMSLPAVGVAPVYAQPSKKSIPPSSSSKASSRPTTATSTPHEASDPSSTSVSLLTTQSSWMNTARSVAQDYRAVLSVSTSFPRAGERNFKVEEFVELCVKVWEAGGAIGEQASWVIEILNWAQRLTFNSSVILRHLTRLLFLGSSLYLAKRTLNLYIQVVGKAWEASKEGVGEDMDDDARWVETLVFGARMLCASVGGHGGGAFAGMLSGSSGRGQHMPIGDDGTEGIDEVLEARTILEKARTRLNENDHRLVAEVLLAEGIVWGLLGVKGQDPSTRPLNFDKAHLCLLHSIKSHPTPSAYYHLALSFARRIPAAGGLSDAPDSQSEPAPFPHTAYEHNLTQAIESAGHAVEGCPHDVRYWHLLGLLLSAAEKWSAAKEILERGAALDDTDSSDTVDQASESIGDESTSSPGEENMTNGGGGDADTVRQAETDSNTLKVPGANGVVNLTDLANASATNKTAKARNNGTSNGSAIHTSDSSAASLNGSAAISSLADLLPSHTLLLRPDETTLPTASSLLHPAVAALYPPSTSGAASLSVPSLSIDQYPPSMADLFEQHLQLRMTQVALMEVVEGPEGAEEGWLEIFSWVAEKRGLSGGSTPAASQPRQSLDQPRDSIDLAGPDSASAPYAHSSIQVQEDKSRHSAASKDLYPGLGVTTNPPDVNDAASDSLPVPIGITISPATPDAVPRIEDEVQLQLEKVEQAQLRVQSRRSFESFTDAVDERNAERFSGNKHREKEKERMKEKEKRQFNGFSIPKAKRSTSIERDTRGDTSKSKKVQQMLKGGVHKGRAGISAVSRRIGNGVGKNGTLRRSTSTPDLHAVLQPMSYQASSIHSRRRLSSVAHSGEHTPSESPPPPPPPSLPSSGTQQDFSIRNQRSARENRLLSDLWLMSAATFRRLGKIEQAKGSIQEAEVRDEHNPNVWVQLGLYYFALGLYQHAVDTLQKARFICSDDVGATVHLARLYLDPSINCKLHPTDAETPPSSPTSGSGSFTQGAPPSSTSASIDLAAGMLAHLTKGRGWDVPEAWYFLAKAYGMQGRKDKERETLKIALEFSEKRGVRDIGSALGWCL</sequence>